<dbReference type="InterPro" id="IPR051451">
    <property type="entry name" value="PhoH2-like"/>
</dbReference>
<accession>A0A7Z0GNY8</accession>
<evidence type="ECO:0000313" key="9">
    <source>
        <dbReference type="EMBL" id="NYJ79437.1"/>
    </source>
</evidence>
<protein>
    <recommendedName>
        <fullName evidence="6">PhoH-like protein</fullName>
    </recommendedName>
</protein>
<evidence type="ECO:0000313" key="10">
    <source>
        <dbReference type="Proteomes" id="UP000535437"/>
    </source>
</evidence>
<dbReference type="PANTHER" id="PTHR30473:SF1">
    <property type="entry name" value="PHOH-LIKE PROTEIN"/>
    <property type="match status" value="1"/>
</dbReference>
<evidence type="ECO:0000256" key="7">
    <source>
        <dbReference type="SAM" id="MobiDB-lite"/>
    </source>
</evidence>
<dbReference type="Pfam" id="PF02562">
    <property type="entry name" value="PhoH"/>
    <property type="match status" value="1"/>
</dbReference>
<feature type="region of interest" description="Disordered" evidence="7">
    <location>
        <begin position="339"/>
        <end position="370"/>
    </location>
</feature>
<dbReference type="InterPro" id="IPR003714">
    <property type="entry name" value="PhoH"/>
</dbReference>
<evidence type="ECO:0000256" key="4">
    <source>
        <dbReference type="ARBA" id="ARBA00022741"/>
    </source>
</evidence>
<dbReference type="SUPFAM" id="SSF52540">
    <property type="entry name" value="P-loop containing nucleoside triphosphate hydrolases"/>
    <property type="match status" value="1"/>
</dbReference>
<sequence length="370" mass="40032">MTDTPFTSADSTSGVAAGAAASPVGSIERTVHFADPDSMFRTLGPQDLAVRILQGISPAASIGLRDQLITVAGPEQDVLQIVEILSQLKSLAASGTTVGEELIEQVATMVRANRAGASAKMVTTNILSHRGRTIRPKTANQQTYVDQIDESTVVFGIGPAGTGKTYLAMAKAVQALQAKEVNRIILTRPAVEAGERLGFLPGSLNEKIDPYLRPLYDALHDMIDAESIPRLMESGIIEVAPLAYMRGRTLNDSFIILDEAQNTTAEQMKMFLTRLGFNSKIVVTGDITQVDLPRGTDSGLRTVLEILEGVQDIMISRLGSEDVVRHQLVGRIVDAYESFQQHQEGRRPQGRRRPQGGPGRAADHRQEPRG</sequence>
<keyword evidence="5" id="KW-0067">ATP-binding</keyword>
<dbReference type="AlphaFoldDB" id="A0A7Z0GNY8"/>
<dbReference type="GO" id="GO:0005829">
    <property type="term" value="C:cytosol"/>
    <property type="evidence" value="ECO:0007669"/>
    <property type="project" value="TreeGrafter"/>
</dbReference>
<dbReference type="RefSeq" id="WP_179542657.1">
    <property type="nucleotide sequence ID" value="NZ_BAAALL010000001.1"/>
</dbReference>
<dbReference type="EMBL" id="JACCFY010000001">
    <property type="protein sequence ID" value="NYJ79437.1"/>
    <property type="molecule type" value="Genomic_DNA"/>
</dbReference>
<dbReference type="GO" id="GO:0005524">
    <property type="term" value="F:ATP binding"/>
    <property type="evidence" value="ECO:0007669"/>
    <property type="project" value="UniProtKB-KW"/>
</dbReference>
<feature type="domain" description="PhoH-like protein" evidence="8">
    <location>
        <begin position="134"/>
        <end position="337"/>
    </location>
</feature>
<evidence type="ECO:0000256" key="1">
    <source>
        <dbReference type="ARBA" id="ARBA00004496"/>
    </source>
</evidence>
<keyword evidence="4" id="KW-0547">Nucleotide-binding</keyword>
<gene>
    <name evidence="9" type="ORF">HNR09_002848</name>
</gene>
<dbReference type="Gene3D" id="3.40.50.300">
    <property type="entry name" value="P-loop containing nucleotide triphosphate hydrolases"/>
    <property type="match status" value="1"/>
</dbReference>
<evidence type="ECO:0000256" key="5">
    <source>
        <dbReference type="ARBA" id="ARBA00022840"/>
    </source>
</evidence>
<evidence type="ECO:0000256" key="2">
    <source>
        <dbReference type="ARBA" id="ARBA00010393"/>
    </source>
</evidence>
<evidence type="ECO:0000259" key="8">
    <source>
        <dbReference type="Pfam" id="PF02562"/>
    </source>
</evidence>
<keyword evidence="10" id="KW-1185">Reference proteome</keyword>
<comment type="subcellular location">
    <subcellularLocation>
        <location evidence="1">Cytoplasm</location>
    </subcellularLocation>
</comment>
<dbReference type="InterPro" id="IPR027417">
    <property type="entry name" value="P-loop_NTPase"/>
</dbReference>
<evidence type="ECO:0000256" key="6">
    <source>
        <dbReference type="ARBA" id="ARBA00039970"/>
    </source>
</evidence>
<proteinExistence type="inferred from homology"/>
<dbReference type="PANTHER" id="PTHR30473">
    <property type="entry name" value="PROTEIN PHOH"/>
    <property type="match status" value="1"/>
</dbReference>
<comment type="similarity">
    <text evidence="2">Belongs to the PhoH family.</text>
</comment>
<organism evidence="9 10">
    <name type="scientific">Nesterenkonia xinjiangensis</name>
    <dbReference type="NCBI Taxonomy" id="225327"/>
    <lineage>
        <taxon>Bacteria</taxon>
        <taxon>Bacillati</taxon>
        <taxon>Actinomycetota</taxon>
        <taxon>Actinomycetes</taxon>
        <taxon>Micrococcales</taxon>
        <taxon>Micrococcaceae</taxon>
        <taxon>Nesterenkonia</taxon>
    </lineage>
</organism>
<evidence type="ECO:0000256" key="3">
    <source>
        <dbReference type="ARBA" id="ARBA00022490"/>
    </source>
</evidence>
<dbReference type="FunFam" id="3.40.50.300:FF:000013">
    <property type="entry name" value="PhoH family ATPase"/>
    <property type="match status" value="1"/>
</dbReference>
<name>A0A7Z0GNY8_9MICC</name>
<reference evidence="9 10" key="1">
    <citation type="submission" date="2020-07" db="EMBL/GenBank/DDBJ databases">
        <title>Sequencing the genomes of 1000 actinobacteria strains.</title>
        <authorList>
            <person name="Klenk H.-P."/>
        </authorList>
    </citation>
    <scope>NUCLEOTIDE SEQUENCE [LARGE SCALE GENOMIC DNA]</scope>
    <source>
        <strain evidence="9 10">DSM 15475</strain>
    </source>
</reference>
<keyword evidence="3" id="KW-0963">Cytoplasm</keyword>
<dbReference type="Proteomes" id="UP000535437">
    <property type="component" value="Unassembled WGS sequence"/>
</dbReference>
<comment type="caution">
    <text evidence="9">The sequence shown here is derived from an EMBL/GenBank/DDBJ whole genome shotgun (WGS) entry which is preliminary data.</text>
</comment>
<feature type="compositionally biased region" description="Basic and acidic residues" evidence="7">
    <location>
        <begin position="361"/>
        <end position="370"/>
    </location>
</feature>